<evidence type="ECO:0000256" key="5">
    <source>
        <dbReference type="SAM" id="SignalP"/>
    </source>
</evidence>
<evidence type="ECO:0000256" key="1">
    <source>
        <dbReference type="ARBA" id="ARBA00007074"/>
    </source>
</evidence>
<evidence type="ECO:0000256" key="3">
    <source>
        <dbReference type="ARBA" id="ARBA00022801"/>
    </source>
</evidence>
<reference evidence="11" key="1">
    <citation type="journal article" date="2009" name="Environ. Microbiol.">
        <title>Contribution of mobile genetic elements to Desulfovibrio vulgaris genome plasticity.</title>
        <authorList>
            <person name="Walker C.B."/>
            <person name="Stolyar S."/>
            <person name="Chivian D."/>
            <person name="Pinel N."/>
            <person name="Gabster J.A."/>
            <person name="Dehal P.S."/>
            <person name="He Z."/>
            <person name="Yang Z.K."/>
            <person name="Yen H.C."/>
            <person name="Zhou J."/>
            <person name="Wall J.D."/>
            <person name="Hazen T.C."/>
            <person name="Arkin A.P."/>
            <person name="Stahl D.A."/>
        </authorList>
    </citation>
    <scope>NUCLEOTIDE SEQUENCE [LARGE SCALE GENOMIC DNA]</scope>
    <source>
        <strain evidence="11">DP4</strain>
    </source>
</reference>
<evidence type="ECO:0000259" key="7">
    <source>
        <dbReference type="Pfam" id="PF12912"/>
    </source>
</evidence>
<evidence type="ECO:0000259" key="9">
    <source>
        <dbReference type="Pfam" id="PF12914"/>
    </source>
</evidence>
<keyword evidence="3" id="KW-0378">Hydrolase</keyword>
<accession>A0A0H3A9Q2</accession>
<organism evidence="10 11">
    <name type="scientific">Nitratidesulfovibrio vulgaris (strain DP4)</name>
    <name type="common">Desulfovibrio vulgaris</name>
    <dbReference type="NCBI Taxonomy" id="391774"/>
    <lineage>
        <taxon>Bacteria</taxon>
        <taxon>Pseudomonadati</taxon>
        <taxon>Thermodesulfobacteriota</taxon>
        <taxon>Desulfovibrionia</taxon>
        <taxon>Desulfovibrionales</taxon>
        <taxon>Desulfovibrionaceae</taxon>
        <taxon>Nitratidesulfovibrio</taxon>
    </lineage>
</organism>
<evidence type="ECO:0000259" key="6">
    <source>
        <dbReference type="Pfam" id="PF00877"/>
    </source>
</evidence>
<dbReference type="HOGENOM" id="CLU_028171_1_0_7"/>
<feature type="chain" id="PRO_5002604144" evidence="5">
    <location>
        <begin position="28"/>
        <end position="464"/>
    </location>
</feature>
<dbReference type="GO" id="GO:0008234">
    <property type="term" value="F:cysteine-type peptidase activity"/>
    <property type="evidence" value="ECO:0007669"/>
    <property type="project" value="UniProtKB-KW"/>
</dbReference>
<dbReference type="AlphaFoldDB" id="A0A0H3A9Q2"/>
<dbReference type="InterPro" id="IPR038765">
    <property type="entry name" value="Papain-like_cys_pep_sf"/>
</dbReference>
<dbReference type="InterPro" id="IPR026864">
    <property type="entry name" value="SH3b2-type_SH3"/>
</dbReference>
<dbReference type="Gene3D" id="3.90.1720.10">
    <property type="entry name" value="endopeptidase domain like (from Nostoc punctiforme)"/>
    <property type="match status" value="1"/>
</dbReference>
<evidence type="ECO:0000256" key="2">
    <source>
        <dbReference type="ARBA" id="ARBA00022670"/>
    </source>
</evidence>
<evidence type="ECO:0000259" key="8">
    <source>
        <dbReference type="Pfam" id="PF12913"/>
    </source>
</evidence>
<proteinExistence type="inferred from homology"/>
<feature type="domain" description="SH3b2-type SH3" evidence="9">
    <location>
        <begin position="224"/>
        <end position="270"/>
    </location>
</feature>
<dbReference type="InterPro" id="IPR027017">
    <property type="entry name" value="P60_peptidase_YkfC"/>
</dbReference>
<dbReference type="Pfam" id="PF12912">
    <property type="entry name" value="N_NLPC_P60"/>
    <property type="match status" value="1"/>
</dbReference>
<feature type="domain" description="SH3b1" evidence="8">
    <location>
        <begin position="164"/>
        <end position="216"/>
    </location>
</feature>
<gene>
    <name evidence="10" type="ordered locus">Dvul_2088</name>
</gene>
<dbReference type="InterPro" id="IPR025606">
    <property type="entry name" value="NLPC/P60_N_dom"/>
</dbReference>
<dbReference type="InterPro" id="IPR000064">
    <property type="entry name" value="NLP_P60_dom"/>
</dbReference>
<dbReference type="SUPFAM" id="SSF54001">
    <property type="entry name" value="Cysteine proteinases"/>
    <property type="match status" value="1"/>
</dbReference>
<evidence type="ECO:0000313" key="10">
    <source>
        <dbReference type="EMBL" id="ABM29104.1"/>
    </source>
</evidence>
<dbReference type="EMBL" id="CP000527">
    <property type="protein sequence ID" value="ABM29104.1"/>
    <property type="molecule type" value="Genomic_DNA"/>
</dbReference>
<keyword evidence="2" id="KW-0645">Protease</keyword>
<evidence type="ECO:0000256" key="4">
    <source>
        <dbReference type="ARBA" id="ARBA00022807"/>
    </source>
</evidence>
<dbReference type="Pfam" id="PF12913">
    <property type="entry name" value="SH3_6"/>
    <property type="match status" value="1"/>
</dbReference>
<dbReference type="Pfam" id="PF00877">
    <property type="entry name" value="NLPC_P60"/>
    <property type="match status" value="1"/>
</dbReference>
<feature type="signal peptide" evidence="5">
    <location>
        <begin position="1"/>
        <end position="27"/>
    </location>
</feature>
<sequence precursor="true">MKAANMRRLFVLSFRLLSCLLLAILLAACGASRPATPPVTPPSREGHVADLDRFPQDLRVYAMKAGADRQLLPFTEQAAQDARWNRRFFAPWRMTRISVPVKDVAAPFGTDGRPRGYAENLLPWDVTRWGALASGAALDLYPSQAWKGIVVSNSALREVPTLRPMFTAPTRAGQGYPFDMFQRTAVWMGTPVFVGHATADRAWLYVETAFAAGWMPAADVARVDDAFMTRYESGSLAAILRDDTSLNGADGTHLATAHIGTVLPLSGASQVGRTVLVPVRAPEGHAVVVPVLLTSGEAAQKPVPLTPGNMAELGNRMMGQPYGWGGLYEDRDCSSTLRDLFTPFGLWLPRNSASQAKAGRYVDIAKLDADDKEARIVAEGVPFMTLLWLRGHITLYLGLHEGQAAMFHNMWGIRTHRGGVEGRYVLGRAVVTSTRPGLDVPGNDNADGLLGRMQGMSILPGGAQ</sequence>
<keyword evidence="4" id="KW-0788">Thiol protease</keyword>
<dbReference type="GO" id="GO:0006508">
    <property type="term" value="P:proteolysis"/>
    <property type="evidence" value="ECO:0007669"/>
    <property type="project" value="UniProtKB-KW"/>
</dbReference>
<feature type="domain" description="NLPC/P60 N-terminal" evidence="7">
    <location>
        <begin position="19"/>
        <end position="141"/>
    </location>
</feature>
<dbReference type="Pfam" id="PF12914">
    <property type="entry name" value="SH3_7"/>
    <property type="match status" value="1"/>
</dbReference>
<name>A0A0H3A9Q2_NITV4</name>
<evidence type="ECO:0000313" key="11">
    <source>
        <dbReference type="Proteomes" id="UP000009173"/>
    </source>
</evidence>
<dbReference type="KEGG" id="dvl:Dvul_2088"/>
<dbReference type="Proteomes" id="UP000009173">
    <property type="component" value="Chromosome"/>
</dbReference>
<protein>
    <submittedName>
        <fullName evidence="10">NLP/P60 protein</fullName>
    </submittedName>
</protein>
<keyword evidence="5" id="KW-0732">Signal</keyword>
<dbReference type="InterPro" id="IPR039439">
    <property type="entry name" value="SH3b1_dom"/>
</dbReference>
<dbReference type="PROSITE" id="PS51257">
    <property type="entry name" value="PROKAR_LIPOPROTEIN"/>
    <property type="match status" value="1"/>
</dbReference>
<feature type="domain" description="NlpC/P60" evidence="6">
    <location>
        <begin position="319"/>
        <end position="409"/>
    </location>
</feature>
<dbReference type="SMR" id="A0A0H3A9Q2"/>
<dbReference type="PIRSF" id="PIRSF019015">
    <property type="entry name" value="P60_peptidase_YkfC"/>
    <property type="match status" value="1"/>
</dbReference>
<comment type="similarity">
    <text evidence="1">Belongs to the peptidase C40 family.</text>
</comment>